<dbReference type="EMBL" id="BEDT01000004">
    <property type="protein sequence ID" value="GAX48030.1"/>
    <property type="molecule type" value="Genomic_DNA"/>
</dbReference>
<feature type="chain" id="PRO_5012465925" description="WxL domain-containing protein" evidence="2">
    <location>
        <begin position="29"/>
        <end position="262"/>
    </location>
</feature>
<dbReference type="InterPro" id="IPR027994">
    <property type="entry name" value="WxL_dom"/>
</dbReference>
<reference evidence="5" key="1">
    <citation type="submission" date="2017-08" db="EMBL/GenBank/DDBJ databases">
        <title>Draft genome sequence of Lactococcus sp. strain Rs-Y01, isolated from the gut of the lower termite Reticulitermes speratus.</title>
        <authorList>
            <person name="Ohkuma M."/>
            <person name="Yuki M."/>
        </authorList>
    </citation>
    <scope>NUCLEOTIDE SEQUENCE [LARGE SCALE GENOMIC DNA]</scope>
    <source>
        <strain evidence="5">Rs-Y01</strain>
    </source>
</reference>
<evidence type="ECO:0000313" key="5">
    <source>
        <dbReference type="Proteomes" id="UP000218689"/>
    </source>
</evidence>
<sequence length="262" mass="27489">MNKRLVTSASVLTAGLILAPIFATTASATDVAAYTSGGYVSFEAGGTVTPVDPLNPQDLITPTDPDGTDPDPGTAAPLSIDFASSLSFGKQAVSGINATYYAHAQYISKDKDGTDVDETRPNYVQVTDNRGTQAGWTLTVAEAAQFTSDDSDAAELDGAQLFFYKGRALGSNSYTPKYVATNEQEISTSATKIMAAAIAQGMGTWAYRWGDNSDYQENGGGHLAIDAISTKSPITLKVPGGAAMAKVYKTELIWTLSDVPET</sequence>
<organism evidence="4 5">
    <name type="scientific">Pseudolactococcus reticulitermitis</name>
    <dbReference type="NCBI Taxonomy" id="2025039"/>
    <lineage>
        <taxon>Bacteria</taxon>
        <taxon>Bacillati</taxon>
        <taxon>Bacillota</taxon>
        <taxon>Bacilli</taxon>
        <taxon>Lactobacillales</taxon>
        <taxon>Streptococcaceae</taxon>
        <taxon>Pseudolactococcus</taxon>
    </lineage>
</organism>
<protein>
    <recommendedName>
        <fullName evidence="3">WxL domain-containing protein</fullName>
    </recommendedName>
</protein>
<evidence type="ECO:0000256" key="2">
    <source>
        <dbReference type="SAM" id="SignalP"/>
    </source>
</evidence>
<feature type="domain" description="WxL" evidence="3">
    <location>
        <begin position="31"/>
        <end position="260"/>
    </location>
</feature>
<keyword evidence="2" id="KW-0732">Signal</keyword>
<keyword evidence="5" id="KW-1185">Reference proteome</keyword>
<dbReference type="Pfam" id="PF13731">
    <property type="entry name" value="WxL"/>
    <property type="match status" value="1"/>
</dbReference>
<feature type="compositionally biased region" description="Low complexity" evidence="1">
    <location>
        <begin position="61"/>
        <end position="74"/>
    </location>
</feature>
<name>A0A224X9T5_9LACT</name>
<dbReference type="OrthoDB" id="2339326at2"/>
<gene>
    <name evidence="4" type="ORF">RsY01_1644</name>
</gene>
<evidence type="ECO:0000256" key="1">
    <source>
        <dbReference type="SAM" id="MobiDB-lite"/>
    </source>
</evidence>
<proteinExistence type="predicted"/>
<feature type="signal peptide" evidence="2">
    <location>
        <begin position="1"/>
        <end position="28"/>
    </location>
</feature>
<dbReference type="RefSeq" id="WP_094785073.1">
    <property type="nucleotide sequence ID" value="NZ_BEDT01000004.1"/>
</dbReference>
<evidence type="ECO:0000259" key="3">
    <source>
        <dbReference type="Pfam" id="PF13731"/>
    </source>
</evidence>
<feature type="region of interest" description="Disordered" evidence="1">
    <location>
        <begin position="50"/>
        <end position="75"/>
    </location>
</feature>
<dbReference type="AlphaFoldDB" id="A0A224X9T5"/>
<dbReference type="Proteomes" id="UP000218689">
    <property type="component" value="Unassembled WGS sequence"/>
</dbReference>
<accession>A0A224X9T5</accession>
<evidence type="ECO:0000313" key="4">
    <source>
        <dbReference type="EMBL" id="GAX48030.1"/>
    </source>
</evidence>
<comment type="caution">
    <text evidence="4">The sequence shown here is derived from an EMBL/GenBank/DDBJ whole genome shotgun (WGS) entry which is preliminary data.</text>
</comment>